<comment type="caution">
    <text evidence="3">The sequence shown here is derived from an EMBL/GenBank/DDBJ whole genome shotgun (WGS) entry which is preliminary data.</text>
</comment>
<dbReference type="InterPro" id="IPR038538">
    <property type="entry name" value="MTERF_sf"/>
</dbReference>
<dbReference type="PANTHER" id="PTHR15437">
    <property type="entry name" value="TRANSCRIPTION TERMINATION FACTOR, MITOCHONDRIAL"/>
    <property type="match status" value="1"/>
</dbReference>
<protein>
    <recommendedName>
        <fullName evidence="5">Transcription termination factor, mitochondrial</fullName>
    </recommendedName>
</protein>
<accession>A0ABD0TIF1</accession>
<proteinExistence type="inferred from homology"/>
<dbReference type="EMBL" id="JBEDNZ010000004">
    <property type="protein sequence ID" value="KAL0849080.1"/>
    <property type="molecule type" value="Genomic_DNA"/>
</dbReference>
<evidence type="ECO:0000313" key="3">
    <source>
        <dbReference type="EMBL" id="KAL0849080.1"/>
    </source>
</evidence>
<sequence>MALNIVNYLLKPVFTYPLSRLLVNEVKIHKLSCVTHSISICSSIRWNKTTQDKELHSDNNILHGKEQIISKLNFECMEHAQPFYKLPTKTLLHVYKVTKHDEKQRYCKNRLYYLSEKLKCPASVLSKHIAQRTFIYNLSFDWLERSLNVLLEMGVTSEGLMRDLWVLKYNSNTIQERLQKVKDMGVVNIHPWMVRCSEDILNRYIEIMQETKSILGETKSTQIYLANRLNTTIEAVNEMCLKTPALKTIRVTKVKHFLDFLISEGFTVEDVANKPRILAASQKTIKQRIDKLRQLGVEDINLNILCRSKKHFNKFCESIESISKE</sequence>
<organism evidence="3 4">
    <name type="scientific">Loxostege sticticalis</name>
    <name type="common">Beet webworm moth</name>
    <dbReference type="NCBI Taxonomy" id="481309"/>
    <lineage>
        <taxon>Eukaryota</taxon>
        <taxon>Metazoa</taxon>
        <taxon>Ecdysozoa</taxon>
        <taxon>Arthropoda</taxon>
        <taxon>Hexapoda</taxon>
        <taxon>Insecta</taxon>
        <taxon>Pterygota</taxon>
        <taxon>Neoptera</taxon>
        <taxon>Endopterygota</taxon>
        <taxon>Lepidoptera</taxon>
        <taxon>Glossata</taxon>
        <taxon>Ditrysia</taxon>
        <taxon>Pyraloidea</taxon>
        <taxon>Crambidae</taxon>
        <taxon>Pyraustinae</taxon>
        <taxon>Loxostege</taxon>
    </lineage>
</organism>
<comment type="similarity">
    <text evidence="1">Belongs to the mTERF family.</text>
</comment>
<dbReference type="Pfam" id="PF02536">
    <property type="entry name" value="mTERF"/>
    <property type="match status" value="1"/>
</dbReference>
<dbReference type="Gene3D" id="1.25.70.10">
    <property type="entry name" value="Transcription termination factor 3, mitochondrial"/>
    <property type="match status" value="1"/>
</dbReference>
<evidence type="ECO:0000256" key="1">
    <source>
        <dbReference type="ARBA" id="ARBA00007692"/>
    </source>
</evidence>
<name>A0ABD0TIF1_LOXSC</name>
<dbReference type="InterPro" id="IPR003690">
    <property type="entry name" value="MTERF"/>
</dbReference>
<dbReference type="Proteomes" id="UP001549921">
    <property type="component" value="Unassembled WGS sequence"/>
</dbReference>
<evidence type="ECO:0000313" key="4">
    <source>
        <dbReference type="Proteomes" id="UP001549921"/>
    </source>
</evidence>
<evidence type="ECO:0008006" key="5">
    <source>
        <dbReference type="Google" id="ProtNLM"/>
    </source>
</evidence>
<dbReference type="SMART" id="SM00733">
    <property type="entry name" value="Mterf"/>
    <property type="match status" value="4"/>
</dbReference>
<dbReference type="AlphaFoldDB" id="A0ABD0TIF1"/>
<gene>
    <name evidence="3" type="ORF">ABMA28_013442</name>
</gene>
<reference evidence="3 4" key="1">
    <citation type="submission" date="2024-06" db="EMBL/GenBank/DDBJ databases">
        <title>A chromosome-level genome assembly of beet webworm, Loxostege sticticalis.</title>
        <authorList>
            <person name="Zhang Y."/>
        </authorList>
    </citation>
    <scope>NUCLEOTIDE SEQUENCE [LARGE SCALE GENOMIC DNA]</scope>
    <source>
        <strain evidence="3">AQ028</strain>
        <tissue evidence="3">Male pupae</tissue>
    </source>
</reference>
<keyword evidence="2" id="KW-0809">Transit peptide</keyword>
<evidence type="ECO:0000256" key="2">
    <source>
        <dbReference type="ARBA" id="ARBA00022946"/>
    </source>
</evidence>
<dbReference type="PANTHER" id="PTHR15437:SF6">
    <property type="entry name" value="TRANSCRIPTION TERMINATION FACTOR, MITOCHONDRIAL"/>
    <property type="match status" value="1"/>
</dbReference>